<dbReference type="GO" id="GO:0004129">
    <property type="term" value="F:cytochrome-c oxidase activity"/>
    <property type="evidence" value="ECO:0007669"/>
    <property type="project" value="UniProtKB-EC"/>
</dbReference>
<comment type="subcellular location">
    <subcellularLocation>
        <location evidence="15">Cell membrane</location>
        <topology evidence="15">Multi-pass membrane protein</topology>
    </subcellularLocation>
    <subcellularLocation>
        <location evidence="2">Membrane</location>
        <topology evidence="2">Multi-pass membrane protein</topology>
    </subcellularLocation>
</comment>
<dbReference type="InterPro" id="IPR014222">
    <property type="entry name" value="Cyt_c_oxidase_su2"/>
</dbReference>
<proteinExistence type="inferred from homology"/>
<reference evidence="20 21" key="6">
    <citation type="journal article" date="2011" name="Appl. Environ. Microbiol.">
        <title>Involvement of the azorhizobial chromosome partition gene (parA) in the onset of bacteroid differentiation during Sesbania rostrata stem nodule development.</title>
        <authorList>
            <person name="Liu CT."/>
            <person name="Lee KB."/>
            <person name="Wang YS."/>
            <person name="Peng MH."/>
            <person name="Lee KT."/>
            <person name="Suzuki S."/>
            <person name="Suzuki T."/>
            <person name="Oyaizu H."/>
        </authorList>
    </citation>
    <scope>NUCLEOTIDE SEQUENCE [LARGE SCALE GENOMIC DNA]</scope>
    <source>
        <strain evidence="21">ATCC 43989 / DSM 5975 / JCM 20966 / LMG 6465 / NBRC 14845 / NCIMB 13405 / ORS 571</strain>
    </source>
</reference>
<keyword evidence="4 15" id="KW-0813">Transport</keyword>
<dbReference type="Pfam" id="PF00116">
    <property type="entry name" value="COX2"/>
    <property type="match status" value="1"/>
</dbReference>
<comment type="function">
    <text evidence="13 16">Subunits I and II form the functional core of the enzyme complex. Electrons originating in cytochrome c are transferred via heme a and Cu(A) to the binuclear center formed by heme a3 and Cu(B).</text>
</comment>
<sequence>MHGNHGLCARAFGRQGRHVRRLCRPRRGPKMMSLRRAGALAVAASCWMGLSLAAAHAGLGQPSDWQMNLQQAATPVMESIRSFNTFLLVIISSIVLFVLVLLAICIVRFNEKANPVPSKTTHNTLLEVAWTVVPVMILVAIAIPSFRLLHLELHTPEPDMTVKVTGHQWYWSYEYPDNGGFGFDSLMVAEKDLKPGQPRLLAVDNEVVVPVNKVVRIHVTSADVIHSFAVPSFGVKIDAIPGRLNESWFKATKEGVYYGQCSELCGRDHAFMPLAVRVVSQQDFDAWLAQAKQKFADTQAPVPTQVADAAPAR</sequence>
<evidence type="ECO:0000256" key="8">
    <source>
        <dbReference type="ARBA" id="ARBA00022967"/>
    </source>
</evidence>
<dbReference type="PANTHER" id="PTHR22888:SF9">
    <property type="entry name" value="CYTOCHROME C OXIDASE SUBUNIT 2"/>
    <property type="match status" value="1"/>
</dbReference>
<dbReference type="CDD" id="cd13912">
    <property type="entry name" value="CcO_II_C"/>
    <property type="match status" value="1"/>
</dbReference>
<evidence type="ECO:0000313" key="20">
    <source>
        <dbReference type="EMBL" id="BAF88958.1"/>
    </source>
</evidence>
<organism evidence="20 21">
    <name type="scientific">Azorhizobium caulinodans (strain ATCC 43989 / DSM 5975 / JCM 20966 / LMG 6465 / NBRC 14845 / NCIMB 13405 / ORS 571)</name>
    <dbReference type="NCBI Taxonomy" id="438753"/>
    <lineage>
        <taxon>Bacteria</taxon>
        <taxon>Pseudomonadati</taxon>
        <taxon>Pseudomonadota</taxon>
        <taxon>Alphaproteobacteria</taxon>
        <taxon>Hyphomicrobiales</taxon>
        <taxon>Xanthobacteraceae</taxon>
        <taxon>Azorhizobium</taxon>
    </lineage>
</organism>
<keyword evidence="10 17" id="KW-1133">Transmembrane helix</keyword>
<dbReference type="HOGENOM" id="CLU_036876_2_0_5"/>
<evidence type="ECO:0000256" key="5">
    <source>
        <dbReference type="ARBA" id="ARBA00022660"/>
    </source>
</evidence>
<keyword evidence="5 15" id="KW-0679">Respiratory chain</keyword>
<evidence type="ECO:0000256" key="17">
    <source>
        <dbReference type="SAM" id="Phobius"/>
    </source>
</evidence>
<evidence type="ECO:0000259" key="19">
    <source>
        <dbReference type="PROSITE" id="PS50999"/>
    </source>
</evidence>
<dbReference type="KEGG" id="azc:AZC_2960"/>
<dbReference type="EC" id="7.1.1.9" evidence="16"/>
<dbReference type="STRING" id="438753.AZC_2960"/>
<dbReference type="InterPro" id="IPR045187">
    <property type="entry name" value="CcO_II"/>
</dbReference>
<feature type="transmembrane region" description="Helical" evidence="17">
    <location>
        <begin position="128"/>
        <end position="149"/>
    </location>
</feature>
<evidence type="ECO:0000256" key="1">
    <source>
        <dbReference type="ARBA" id="ARBA00001971"/>
    </source>
</evidence>
<evidence type="ECO:0000259" key="18">
    <source>
        <dbReference type="PROSITE" id="PS50857"/>
    </source>
</evidence>
<comment type="cofactor">
    <cofactor evidence="16">
        <name>Cu cation</name>
        <dbReference type="ChEBI" id="CHEBI:23378"/>
    </cofactor>
    <text evidence="16">Binds a copper A center.</text>
</comment>
<evidence type="ECO:0000256" key="7">
    <source>
        <dbReference type="ARBA" id="ARBA00022723"/>
    </source>
</evidence>
<keyword evidence="11 16" id="KW-0186">Copper</keyword>
<dbReference type="InterPro" id="IPR011759">
    <property type="entry name" value="Cyt_c_oxidase_su2_TM_dom"/>
</dbReference>
<accession>A8IDL7</accession>
<evidence type="ECO:0000256" key="15">
    <source>
        <dbReference type="RuleBase" id="RU000456"/>
    </source>
</evidence>
<dbReference type="Pfam" id="PF02790">
    <property type="entry name" value="COX2_TM"/>
    <property type="match status" value="1"/>
</dbReference>
<evidence type="ECO:0000256" key="4">
    <source>
        <dbReference type="ARBA" id="ARBA00022448"/>
    </source>
</evidence>
<evidence type="ECO:0000256" key="14">
    <source>
        <dbReference type="ARBA" id="ARBA00047816"/>
    </source>
</evidence>
<dbReference type="Gene3D" id="2.60.40.420">
    <property type="entry name" value="Cupredoxins - blue copper proteins"/>
    <property type="match status" value="1"/>
</dbReference>
<dbReference type="PROSITE" id="PS00078">
    <property type="entry name" value="COX2"/>
    <property type="match status" value="1"/>
</dbReference>
<dbReference type="InterPro" id="IPR002429">
    <property type="entry name" value="CcO_II-like_C"/>
</dbReference>
<dbReference type="SUPFAM" id="SSF81464">
    <property type="entry name" value="Cytochrome c oxidase subunit II-like, transmembrane region"/>
    <property type="match status" value="1"/>
</dbReference>
<keyword evidence="12 17" id="KW-0472">Membrane</keyword>
<dbReference type="PROSITE" id="PS50857">
    <property type="entry name" value="COX2_CUA"/>
    <property type="match status" value="1"/>
</dbReference>
<feature type="domain" description="Cytochrome oxidase subunit II transmembrane region profile" evidence="19">
    <location>
        <begin position="61"/>
        <end position="156"/>
    </location>
</feature>
<dbReference type="GO" id="GO:0005507">
    <property type="term" value="F:copper ion binding"/>
    <property type="evidence" value="ECO:0007669"/>
    <property type="project" value="InterPro"/>
</dbReference>
<keyword evidence="8" id="KW-1278">Translocase</keyword>
<comment type="cofactor">
    <cofactor evidence="1">
        <name>heme</name>
        <dbReference type="ChEBI" id="CHEBI:30413"/>
    </cofactor>
</comment>
<dbReference type="FunFam" id="2.60.40.420:FF:000001">
    <property type="entry name" value="Cytochrome c oxidase subunit 2"/>
    <property type="match status" value="1"/>
</dbReference>
<evidence type="ECO:0000256" key="2">
    <source>
        <dbReference type="ARBA" id="ARBA00004141"/>
    </source>
</evidence>
<keyword evidence="7 16" id="KW-0479">Metal-binding</keyword>
<dbReference type="SUPFAM" id="SSF49503">
    <property type="entry name" value="Cupredoxins"/>
    <property type="match status" value="1"/>
</dbReference>
<dbReference type="eggNOG" id="COG1622">
    <property type="taxonomic scope" value="Bacteria"/>
</dbReference>
<keyword evidence="21" id="KW-1185">Reference proteome</keyword>
<evidence type="ECO:0000256" key="13">
    <source>
        <dbReference type="ARBA" id="ARBA00024688"/>
    </source>
</evidence>
<reference evidence="21" key="2">
    <citation type="submission" date="2007-04" db="EMBL/GenBank/DDBJ databases">
        <title>Complete genome sequence of the nitrogen-fixing bacterium Azorhizobium caulinodans ORS571.</title>
        <authorList>
            <person name="Lee K.B."/>
            <person name="Backer P.D."/>
            <person name="Aono T."/>
            <person name="Liu C.T."/>
            <person name="Suzuki S."/>
            <person name="Suzuki T."/>
            <person name="Kaneko T."/>
            <person name="Yamada M."/>
            <person name="Tabata S."/>
            <person name="Kupfer D.M."/>
            <person name="Najar F.Z."/>
            <person name="Wiley G.B."/>
            <person name="Roe B."/>
            <person name="Binnewies T."/>
            <person name="Ussery D."/>
            <person name="Vereecke D."/>
            <person name="Gevers D."/>
            <person name="Holsters M."/>
            <person name="Oyaizu H."/>
        </authorList>
    </citation>
    <scope>NUCLEOTIDE SEQUENCE [LARGE SCALE GENOMIC DNA]</scope>
    <source>
        <strain evidence="21">ATCC 43989 / DSM 5975 / JCM 20966 / LMG 6465 / NBRC 14845 / NCIMB 13405 / ORS 571</strain>
    </source>
</reference>
<protein>
    <recommendedName>
        <fullName evidence="16">Cytochrome c oxidase subunit 2</fullName>
        <ecNumber evidence="16">7.1.1.9</ecNumber>
    </recommendedName>
</protein>
<dbReference type="InterPro" id="IPR036257">
    <property type="entry name" value="Cyt_c_oxidase_su2_TM_sf"/>
</dbReference>
<evidence type="ECO:0000256" key="16">
    <source>
        <dbReference type="RuleBase" id="RU004024"/>
    </source>
</evidence>
<dbReference type="PANTHER" id="PTHR22888">
    <property type="entry name" value="CYTOCHROME C OXIDASE, SUBUNIT II"/>
    <property type="match status" value="1"/>
</dbReference>
<comment type="catalytic activity">
    <reaction evidence="14 16">
        <text>4 Fe(II)-[cytochrome c] + O2 + 8 H(+)(in) = 4 Fe(III)-[cytochrome c] + 2 H2O + 4 H(+)(out)</text>
        <dbReference type="Rhea" id="RHEA:11436"/>
        <dbReference type="Rhea" id="RHEA-COMP:10350"/>
        <dbReference type="Rhea" id="RHEA-COMP:14399"/>
        <dbReference type="ChEBI" id="CHEBI:15377"/>
        <dbReference type="ChEBI" id="CHEBI:15378"/>
        <dbReference type="ChEBI" id="CHEBI:15379"/>
        <dbReference type="ChEBI" id="CHEBI:29033"/>
        <dbReference type="ChEBI" id="CHEBI:29034"/>
        <dbReference type="EC" id="7.1.1.9"/>
    </reaction>
</comment>
<gene>
    <name evidence="20" type="ordered locus">AZC_2960</name>
</gene>
<reference evidence="20 21" key="5">
    <citation type="journal article" date="2010" name="Appl. Environ. Microbiol.">
        <title>phrR-like gene praR of Azorhizobium caulinodans ORS571 is essential for symbiosis with Sesbania rostrata and is involved in expression of reb genes.</title>
        <authorList>
            <person name="Akiba N."/>
            <person name="Aono T."/>
            <person name="Toyazaki H."/>
            <person name="Sato S."/>
            <person name="Oyaizu H."/>
        </authorList>
    </citation>
    <scope>NUCLEOTIDE SEQUENCE [LARGE SCALE GENOMIC DNA]</scope>
    <source>
        <strain evidence="21">ATCC 43989 / DSM 5975 / JCM 20966 / LMG 6465 / NBRC 14845 / NCIMB 13405 / ORS 571</strain>
    </source>
</reference>
<reference evidence="20 21" key="3">
    <citation type="journal article" date="2008" name="BMC Genomics">
        <title>The genome of the versatile nitrogen fixer Azorhizobium caulinodans ORS571.</title>
        <authorList>
            <person name="Lee KB."/>
            <person name="Backer P.D."/>
            <person name="Aono T."/>
            <person name="Liu CT."/>
            <person name="Suzuki S."/>
            <person name="Suzuki T."/>
            <person name="Kaneko T."/>
            <person name="Yamada M."/>
            <person name="Tabata S."/>
            <person name="Kupfer D.M."/>
            <person name="Najar F.Z."/>
            <person name="Wiley G.B."/>
            <person name="Roe B."/>
            <person name="Binnewies T.T."/>
            <person name="Ussery D.W."/>
            <person name="D'Haeze W."/>
            <person name="Herder J.D."/>
            <person name="Gevers D."/>
            <person name="Vereecke D."/>
            <person name="Holsters M."/>
            <person name="Oyaizu H."/>
        </authorList>
    </citation>
    <scope>NUCLEOTIDE SEQUENCE [LARGE SCALE GENOMIC DNA]</scope>
    <source>
        <strain evidence="21">ATCC 43989 / DSM 5975 / JCM 20966 / LMG 6465 / NBRC 14845 / NCIMB 13405 / ORS 571</strain>
    </source>
</reference>
<keyword evidence="6 15" id="KW-0812">Transmembrane</keyword>
<dbReference type="GO" id="GO:0042773">
    <property type="term" value="P:ATP synthesis coupled electron transport"/>
    <property type="evidence" value="ECO:0007669"/>
    <property type="project" value="TreeGrafter"/>
</dbReference>
<evidence type="ECO:0000313" key="21">
    <source>
        <dbReference type="Proteomes" id="UP000000270"/>
    </source>
</evidence>
<dbReference type="NCBIfam" id="TIGR02866">
    <property type="entry name" value="CoxB"/>
    <property type="match status" value="1"/>
</dbReference>
<feature type="transmembrane region" description="Helical" evidence="17">
    <location>
        <begin position="86"/>
        <end position="107"/>
    </location>
</feature>
<evidence type="ECO:0000256" key="3">
    <source>
        <dbReference type="ARBA" id="ARBA00007866"/>
    </source>
</evidence>
<dbReference type="PROSITE" id="PS50999">
    <property type="entry name" value="COX2_TM"/>
    <property type="match status" value="1"/>
</dbReference>
<dbReference type="PRINTS" id="PR01166">
    <property type="entry name" value="CYCOXIDASEII"/>
</dbReference>
<dbReference type="GO" id="GO:0016491">
    <property type="term" value="F:oxidoreductase activity"/>
    <property type="evidence" value="ECO:0007669"/>
    <property type="project" value="InterPro"/>
</dbReference>
<name>A8IDL7_AZOC5</name>
<keyword evidence="9 15" id="KW-0249">Electron transport</keyword>
<dbReference type="GO" id="GO:0005886">
    <property type="term" value="C:plasma membrane"/>
    <property type="evidence" value="ECO:0007669"/>
    <property type="project" value="UniProtKB-SubCell"/>
</dbReference>
<feature type="domain" description="Cytochrome oxidase subunit II copper A binding" evidence="18">
    <location>
        <begin position="157"/>
        <end position="290"/>
    </location>
</feature>
<reference evidence="20 21" key="1">
    <citation type="journal article" date="2007" name="Appl. Environ. Microbiol.">
        <title>Rhizobial factors required for stem nodule maturation and maintenance in Sesbania rostrata-Azorhizobium caulinodans ORS571 symbiosis.</title>
        <authorList>
            <person name="Suzuki S."/>
            <person name="Aono T."/>
            <person name="Lee KB."/>
            <person name="Suzuki T."/>
            <person name="Liu CT."/>
            <person name="Miwa H."/>
            <person name="Wakao S."/>
            <person name="Iki T."/>
            <person name="Oyaizu H."/>
        </authorList>
    </citation>
    <scope>NUCLEOTIDE SEQUENCE [LARGE SCALE GENOMIC DNA]</scope>
    <source>
        <strain evidence="21">ATCC 43989 / DSM 5975 / JCM 20966 / LMG 6465 / NBRC 14845 / NCIMB 13405 / ORS 571</strain>
    </source>
</reference>
<comment type="similarity">
    <text evidence="3 15">Belongs to the cytochrome c oxidase subunit 2 family.</text>
</comment>
<dbReference type="InterPro" id="IPR034210">
    <property type="entry name" value="CcO_II_C"/>
</dbReference>
<dbReference type="InterPro" id="IPR008972">
    <property type="entry name" value="Cupredoxin"/>
</dbReference>
<dbReference type="Proteomes" id="UP000000270">
    <property type="component" value="Chromosome"/>
</dbReference>
<evidence type="ECO:0000256" key="6">
    <source>
        <dbReference type="ARBA" id="ARBA00022692"/>
    </source>
</evidence>
<dbReference type="AlphaFoldDB" id="A8IDL7"/>
<reference evidence="20 21" key="4">
    <citation type="journal article" date="2009" name="Appl. Environ. Microbiol.">
        <title>Comparative genome-wide transcriptional profiling of Azorhizobium caulinodans ORS571 grown under free-living and symbiotic conditions.</title>
        <authorList>
            <person name="Tsukada S."/>
            <person name="Aono T."/>
            <person name="Akiba N."/>
            <person name="Lee KB."/>
            <person name="Liu CT."/>
            <person name="Toyazaki H."/>
            <person name="Oyaizu H."/>
        </authorList>
    </citation>
    <scope>NUCLEOTIDE SEQUENCE [LARGE SCALE GENOMIC DNA]</scope>
    <source>
        <strain evidence="21">ATCC 43989 / DSM 5975 / JCM 20966 / LMG 6465 / NBRC 14845 / NCIMB 13405 / ORS 571</strain>
    </source>
</reference>
<evidence type="ECO:0000256" key="9">
    <source>
        <dbReference type="ARBA" id="ARBA00022982"/>
    </source>
</evidence>
<evidence type="ECO:0000256" key="11">
    <source>
        <dbReference type="ARBA" id="ARBA00023008"/>
    </source>
</evidence>
<dbReference type="Gene3D" id="1.10.287.90">
    <property type="match status" value="1"/>
</dbReference>
<evidence type="ECO:0000256" key="12">
    <source>
        <dbReference type="ARBA" id="ARBA00023136"/>
    </source>
</evidence>
<evidence type="ECO:0000256" key="10">
    <source>
        <dbReference type="ARBA" id="ARBA00022989"/>
    </source>
</evidence>
<dbReference type="InterPro" id="IPR001505">
    <property type="entry name" value="Copper_CuA"/>
</dbReference>
<dbReference type="EMBL" id="AP009384">
    <property type="protein sequence ID" value="BAF88958.1"/>
    <property type="molecule type" value="Genomic_DNA"/>
</dbReference>